<feature type="transmembrane region" description="Helical" evidence="10">
    <location>
        <begin position="12"/>
        <end position="31"/>
    </location>
</feature>
<dbReference type="GO" id="GO:0012505">
    <property type="term" value="C:endomembrane system"/>
    <property type="evidence" value="ECO:0007669"/>
    <property type="project" value="UniProtKB-SubCell"/>
</dbReference>
<feature type="region of interest" description="Disordered" evidence="9">
    <location>
        <begin position="38"/>
        <end position="73"/>
    </location>
</feature>
<comment type="subcellular location">
    <subcellularLocation>
        <location evidence="8">Endomembrane system</location>
        <topology evidence="8">Single-pass membrane protein</topology>
    </subcellularLocation>
    <subcellularLocation>
        <location evidence="1">Membrane</location>
        <topology evidence="1">Single-pass type II membrane protein</topology>
    </subcellularLocation>
</comment>
<name>A0A0C2J1G2_9PEZI</name>
<keyword evidence="7 10" id="KW-0472">Membrane</keyword>
<accession>A0A0C2J1G2</accession>
<keyword evidence="4 10" id="KW-0812">Transmembrane</keyword>
<gene>
    <name evidence="12" type="ORF">SPBR_00418</name>
</gene>
<dbReference type="OrthoDB" id="414175at2759"/>
<dbReference type="GO" id="GO:0016020">
    <property type="term" value="C:membrane"/>
    <property type="evidence" value="ECO:0007669"/>
    <property type="project" value="UniProtKB-SubCell"/>
</dbReference>
<evidence type="ECO:0000313" key="13">
    <source>
        <dbReference type="Proteomes" id="UP000031575"/>
    </source>
</evidence>
<sequence length="603" mass="65756">MLAPPRLVQRGRLLPVAGVLVVVFLVAFVRYRRPWSQSPWSQSWSQRPSFQRVRPPPQDAIDTQRQGQGAAPDCQSGVAHLDLDNGIPDLTAAFRYSRRCVRPVFRAQKTSPNPTTRRPPTPMPGRLIPAQADMVMVNRTALGTTCSRALPACETLELEVPLPYPTASTANYSHLLFGVASSSERMMTALDGFTHWLGGTGAQLVAIVQDADGGGVEREKEEEDWPDEVGTQAKPGIGKTATQLAELAALETAYRARGIRLRALPPQHRLARSVVQNHFAVLLSLLEAATPDTRWLSIVDDDTFFPSLYRLDQALRRYDHTRSTWLGALSEDADALALWGRMAYGGAGAFISVPLAETVVPYIGECLRQGRRAALAALEEEGSKPTAATAGGRDSTTTGDGLLRDCMARHAPATPLTLVPGLNQHDLYGDAAGFYEAGLAPLSVHHWRSWYKAPLPAMAAVMRVCGDCFLKRWTWTGAGPDRGGEDDAGDTLFVNGYSVTTYRAGVHPDFRRMEETWSHAGDEFVAGLGPLRPALDDADKKSYRLREVVAGEHGANSDSDSGSGVASFRQVYVYKGAFGKDEPDEVFELVWDEGEGASWKQDT</sequence>
<evidence type="ECO:0000256" key="9">
    <source>
        <dbReference type="SAM" id="MobiDB-lite"/>
    </source>
</evidence>
<feature type="domain" description="Fringe-like glycosyltransferase" evidence="11">
    <location>
        <begin position="290"/>
        <end position="366"/>
    </location>
</feature>
<evidence type="ECO:0000313" key="12">
    <source>
        <dbReference type="EMBL" id="KIH90952.1"/>
    </source>
</evidence>
<evidence type="ECO:0000256" key="7">
    <source>
        <dbReference type="ARBA" id="ARBA00023136"/>
    </source>
</evidence>
<dbReference type="RefSeq" id="XP_040618962.1">
    <property type="nucleotide sequence ID" value="XM_040758737.1"/>
</dbReference>
<evidence type="ECO:0000256" key="1">
    <source>
        <dbReference type="ARBA" id="ARBA00004606"/>
    </source>
</evidence>
<dbReference type="PANTHER" id="PTHR10811">
    <property type="entry name" value="FRINGE-RELATED"/>
    <property type="match status" value="1"/>
</dbReference>
<evidence type="ECO:0000256" key="6">
    <source>
        <dbReference type="ARBA" id="ARBA00022989"/>
    </source>
</evidence>
<dbReference type="EMBL" id="AWTV01000008">
    <property type="protein sequence ID" value="KIH90952.1"/>
    <property type="molecule type" value="Genomic_DNA"/>
</dbReference>
<feature type="compositionally biased region" description="Low complexity" evidence="9">
    <location>
        <begin position="38"/>
        <end position="49"/>
    </location>
</feature>
<keyword evidence="2" id="KW-0328">Glycosyltransferase</keyword>
<dbReference type="InterPro" id="IPR003378">
    <property type="entry name" value="Fringe-like_glycosylTrfase"/>
</dbReference>
<dbReference type="AlphaFoldDB" id="A0A0C2J1G2"/>
<dbReference type="Pfam" id="PF02434">
    <property type="entry name" value="Fringe"/>
    <property type="match status" value="1"/>
</dbReference>
<dbReference type="HOGENOM" id="CLU_024640_0_1_1"/>
<evidence type="ECO:0000256" key="4">
    <source>
        <dbReference type="ARBA" id="ARBA00022692"/>
    </source>
</evidence>
<organism evidence="12 13">
    <name type="scientific">Sporothrix brasiliensis 5110</name>
    <dbReference type="NCBI Taxonomy" id="1398154"/>
    <lineage>
        <taxon>Eukaryota</taxon>
        <taxon>Fungi</taxon>
        <taxon>Dikarya</taxon>
        <taxon>Ascomycota</taxon>
        <taxon>Pezizomycotina</taxon>
        <taxon>Sordariomycetes</taxon>
        <taxon>Sordariomycetidae</taxon>
        <taxon>Ophiostomatales</taxon>
        <taxon>Ophiostomataceae</taxon>
        <taxon>Sporothrix</taxon>
    </lineage>
</organism>
<evidence type="ECO:0000256" key="8">
    <source>
        <dbReference type="ARBA" id="ARBA00037847"/>
    </source>
</evidence>
<keyword evidence="6 10" id="KW-1133">Transmembrane helix</keyword>
<reference evidence="12 13" key="1">
    <citation type="journal article" date="2014" name="BMC Genomics">
        <title>Comparative genomics of the major fungal agents of human and animal Sporotrichosis: Sporothrix schenckii and Sporothrix brasiliensis.</title>
        <authorList>
            <person name="Teixeira M.M."/>
            <person name="de Almeida L.G."/>
            <person name="Kubitschek-Barreira P."/>
            <person name="Alves F.L."/>
            <person name="Kioshima E.S."/>
            <person name="Abadio A.K."/>
            <person name="Fernandes L."/>
            <person name="Derengowski L.S."/>
            <person name="Ferreira K.S."/>
            <person name="Souza R.C."/>
            <person name="Ruiz J.C."/>
            <person name="de Andrade N.C."/>
            <person name="Paes H.C."/>
            <person name="Nicola A.M."/>
            <person name="Albuquerque P."/>
            <person name="Gerber A.L."/>
            <person name="Martins V.P."/>
            <person name="Peconick L.D."/>
            <person name="Neto A.V."/>
            <person name="Chaucanez C.B."/>
            <person name="Silva P.A."/>
            <person name="Cunha O.L."/>
            <person name="de Oliveira F.F."/>
            <person name="dos Santos T.C."/>
            <person name="Barros A.L."/>
            <person name="Soares M.A."/>
            <person name="de Oliveira L.M."/>
            <person name="Marini M.M."/>
            <person name="Villalobos-Duno H."/>
            <person name="Cunha M.M."/>
            <person name="de Hoog S."/>
            <person name="da Silveira J.F."/>
            <person name="Henrissat B."/>
            <person name="Nino-Vega G.A."/>
            <person name="Cisalpino P.S."/>
            <person name="Mora-Montes H.M."/>
            <person name="Almeida S.R."/>
            <person name="Stajich J.E."/>
            <person name="Lopes-Bezerra L.M."/>
            <person name="Vasconcelos A.T."/>
            <person name="Felipe M.S."/>
        </authorList>
    </citation>
    <scope>NUCLEOTIDE SEQUENCE [LARGE SCALE GENOMIC DNA]</scope>
    <source>
        <strain evidence="12 13">5110</strain>
    </source>
</reference>
<evidence type="ECO:0000256" key="5">
    <source>
        <dbReference type="ARBA" id="ARBA00022968"/>
    </source>
</evidence>
<evidence type="ECO:0000259" key="11">
    <source>
        <dbReference type="Pfam" id="PF02434"/>
    </source>
</evidence>
<comment type="caution">
    <text evidence="12">The sequence shown here is derived from an EMBL/GenBank/DDBJ whole genome shotgun (WGS) entry which is preliminary data.</text>
</comment>
<keyword evidence="3" id="KW-0808">Transferase</keyword>
<evidence type="ECO:0000256" key="3">
    <source>
        <dbReference type="ARBA" id="ARBA00022679"/>
    </source>
</evidence>
<dbReference type="GO" id="GO:0016757">
    <property type="term" value="F:glycosyltransferase activity"/>
    <property type="evidence" value="ECO:0007669"/>
    <property type="project" value="UniProtKB-KW"/>
</dbReference>
<dbReference type="GeneID" id="63673658"/>
<dbReference type="Gene3D" id="3.90.550.50">
    <property type="match status" value="1"/>
</dbReference>
<dbReference type="VEuPathDB" id="FungiDB:SPBR_00418"/>
<proteinExistence type="predicted"/>
<evidence type="ECO:0000256" key="10">
    <source>
        <dbReference type="SAM" id="Phobius"/>
    </source>
</evidence>
<evidence type="ECO:0000256" key="2">
    <source>
        <dbReference type="ARBA" id="ARBA00022676"/>
    </source>
</evidence>
<dbReference type="Proteomes" id="UP000031575">
    <property type="component" value="Unassembled WGS sequence"/>
</dbReference>
<protein>
    <recommendedName>
        <fullName evidence="11">Fringe-like glycosyltransferase domain-containing protein</fullName>
    </recommendedName>
</protein>
<keyword evidence="5" id="KW-0735">Signal-anchor</keyword>
<keyword evidence="13" id="KW-1185">Reference proteome</keyword>